<gene>
    <name evidence="7" type="primary">rnpA</name>
    <name evidence="9" type="ORF">SAMN04489714_2155</name>
</gene>
<protein>
    <recommendedName>
        <fullName evidence="7 8">Ribonuclease P protein component</fullName>
        <shortName evidence="7">RNase P protein</shortName>
        <shortName evidence="7">RNaseP protein</shortName>
        <ecNumber evidence="7 8">3.1.26.5</ecNumber>
    </recommendedName>
    <alternativeName>
        <fullName evidence="7">Protein C5</fullName>
    </alternativeName>
</protein>
<sequence>MLPRAHRMVDSTDFSTTIRHGSRSGNAMVVVHCRTDEDASKRLVGFIVPKREVALATRRNTIKRRLRHLMAARVADQPDGARIVVRAGHRALGQDSATLGVNLDRALTRAWRKWDEREQQRGQK</sequence>
<dbReference type="EMBL" id="LT629792">
    <property type="protein sequence ID" value="SDU09926.1"/>
    <property type="molecule type" value="Genomic_DNA"/>
</dbReference>
<keyword evidence="2 7" id="KW-0819">tRNA processing</keyword>
<dbReference type="HAMAP" id="MF_00227">
    <property type="entry name" value="RNase_P"/>
    <property type="match status" value="1"/>
</dbReference>
<comment type="subunit">
    <text evidence="7">Consists of a catalytic RNA component (M1 or rnpB) and a protein subunit.</text>
</comment>
<evidence type="ECO:0000313" key="10">
    <source>
        <dbReference type="Proteomes" id="UP000198976"/>
    </source>
</evidence>
<evidence type="ECO:0000313" key="9">
    <source>
        <dbReference type="EMBL" id="SDU09926.1"/>
    </source>
</evidence>
<accession>A0ABY0VDC7</accession>
<dbReference type="InterPro" id="IPR020568">
    <property type="entry name" value="Ribosomal_Su5_D2-typ_SF"/>
</dbReference>
<evidence type="ECO:0000256" key="6">
    <source>
        <dbReference type="ARBA" id="ARBA00022884"/>
    </source>
</evidence>
<keyword evidence="5 7" id="KW-0378">Hydrolase</keyword>
<comment type="function">
    <text evidence="1 7">RNaseP catalyzes the removal of the 5'-leader sequence from pre-tRNA to produce the mature 5'-terminus. It can also cleave other RNA substrates such as 4.5S RNA. The protein component plays an auxiliary but essential role in vivo by binding to the 5'-leader sequence and broadening the substrate specificity of the ribozyme.</text>
</comment>
<dbReference type="Gene3D" id="3.30.230.10">
    <property type="match status" value="1"/>
</dbReference>
<dbReference type="PANTHER" id="PTHR33992:SF1">
    <property type="entry name" value="RIBONUCLEASE P PROTEIN COMPONENT"/>
    <property type="match status" value="1"/>
</dbReference>
<dbReference type="Proteomes" id="UP000198976">
    <property type="component" value="Chromosome I"/>
</dbReference>
<evidence type="ECO:0000256" key="8">
    <source>
        <dbReference type="NCBIfam" id="TIGR00188"/>
    </source>
</evidence>
<evidence type="ECO:0000256" key="3">
    <source>
        <dbReference type="ARBA" id="ARBA00022722"/>
    </source>
</evidence>
<dbReference type="PROSITE" id="PS00648">
    <property type="entry name" value="RIBONUCLEASE_P"/>
    <property type="match status" value="1"/>
</dbReference>
<dbReference type="InterPro" id="IPR020539">
    <property type="entry name" value="RNase_P_CS"/>
</dbReference>
<name>A0ABY0VDC7_9ACTO</name>
<evidence type="ECO:0000256" key="7">
    <source>
        <dbReference type="HAMAP-Rule" id="MF_00227"/>
    </source>
</evidence>
<proteinExistence type="inferred from homology"/>
<dbReference type="NCBIfam" id="TIGR00188">
    <property type="entry name" value="rnpA"/>
    <property type="match status" value="1"/>
</dbReference>
<keyword evidence="6 7" id="KW-0694">RNA-binding</keyword>
<comment type="catalytic activity">
    <reaction evidence="7">
        <text>Endonucleolytic cleavage of RNA, removing 5'-extranucleotides from tRNA precursor.</text>
        <dbReference type="EC" id="3.1.26.5"/>
    </reaction>
</comment>
<evidence type="ECO:0000256" key="1">
    <source>
        <dbReference type="ARBA" id="ARBA00002663"/>
    </source>
</evidence>
<dbReference type="RefSeq" id="WP_058237587.1">
    <property type="nucleotide sequence ID" value="NZ_LT629792.1"/>
</dbReference>
<evidence type="ECO:0000256" key="4">
    <source>
        <dbReference type="ARBA" id="ARBA00022759"/>
    </source>
</evidence>
<dbReference type="InterPro" id="IPR000100">
    <property type="entry name" value="RNase_P"/>
</dbReference>
<dbReference type="EC" id="3.1.26.5" evidence="7 8"/>
<keyword evidence="4 7" id="KW-0255">Endonuclease</keyword>
<dbReference type="Pfam" id="PF00825">
    <property type="entry name" value="Ribonuclease_P"/>
    <property type="match status" value="1"/>
</dbReference>
<dbReference type="SUPFAM" id="SSF54211">
    <property type="entry name" value="Ribosomal protein S5 domain 2-like"/>
    <property type="match status" value="1"/>
</dbReference>
<keyword evidence="3 7" id="KW-0540">Nuclease</keyword>
<dbReference type="PANTHER" id="PTHR33992">
    <property type="entry name" value="RIBONUCLEASE P PROTEIN COMPONENT"/>
    <property type="match status" value="1"/>
</dbReference>
<comment type="similarity">
    <text evidence="7">Belongs to the RnpA family.</text>
</comment>
<organism evidence="9 10">
    <name type="scientific">Schaalia radingae</name>
    <dbReference type="NCBI Taxonomy" id="131110"/>
    <lineage>
        <taxon>Bacteria</taxon>
        <taxon>Bacillati</taxon>
        <taxon>Actinomycetota</taxon>
        <taxon>Actinomycetes</taxon>
        <taxon>Actinomycetales</taxon>
        <taxon>Actinomycetaceae</taxon>
        <taxon>Schaalia</taxon>
    </lineage>
</organism>
<evidence type="ECO:0000256" key="5">
    <source>
        <dbReference type="ARBA" id="ARBA00022801"/>
    </source>
</evidence>
<keyword evidence="10" id="KW-1185">Reference proteome</keyword>
<reference evidence="9 10" key="1">
    <citation type="submission" date="2016-10" db="EMBL/GenBank/DDBJ databases">
        <authorList>
            <person name="Varghese N."/>
            <person name="Submissions S."/>
        </authorList>
    </citation>
    <scope>NUCLEOTIDE SEQUENCE [LARGE SCALE GENOMIC DNA]</scope>
    <source>
        <strain evidence="9 10">DSM 9169</strain>
    </source>
</reference>
<dbReference type="InterPro" id="IPR014721">
    <property type="entry name" value="Ribsml_uS5_D2-typ_fold_subgr"/>
</dbReference>
<evidence type="ECO:0000256" key="2">
    <source>
        <dbReference type="ARBA" id="ARBA00022694"/>
    </source>
</evidence>